<evidence type="ECO:0000256" key="3">
    <source>
        <dbReference type="ARBA" id="ARBA00012438"/>
    </source>
</evidence>
<dbReference type="PANTHER" id="PTHR43711">
    <property type="entry name" value="TWO-COMPONENT HISTIDINE KINASE"/>
    <property type="match status" value="1"/>
</dbReference>
<keyword evidence="11" id="KW-0732">Signal</keyword>
<keyword evidence="7" id="KW-0418">Kinase</keyword>
<dbReference type="SUPFAM" id="SSF47384">
    <property type="entry name" value="Homodimeric domain of signal transducing histidine kinase"/>
    <property type="match status" value="1"/>
</dbReference>
<dbReference type="EC" id="2.7.13.3" evidence="3"/>
<accession>A0A6J4QHT6</accession>
<protein>
    <recommendedName>
        <fullName evidence="3">histidine kinase</fullName>
        <ecNumber evidence="3">2.7.13.3</ecNumber>
    </recommendedName>
</protein>
<organism evidence="14">
    <name type="scientific">uncultured Rubrobacteraceae bacterium</name>
    <dbReference type="NCBI Taxonomy" id="349277"/>
    <lineage>
        <taxon>Bacteria</taxon>
        <taxon>Bacillati</taxon>
        <taxon>Actinomycetota</taxon>
        <taxon>Rubrobacteria</taxon>
        <taxon>Rubrobacterales</taxon>
        <taxon>Rubrobacteraceae</taxon>
        <taxon>environmental samples</taxon>
    </lineage>
</organism>
<dbReference type="CDD" id="cd00075">
    <property type="entry name" value="HATPase"/>
    <property type="match status" value="1"/>
</dbReference>
<evidence type="ECO:0000256" key="11">
    <source>
        <dbReference type="SAM" id="SignalP"/>
    </source>
</evidence>
<dbReference type="SMART" id="SM00387">
    <property type="entry name" value="HATPase_c"/>
    <property type="match status" value="1"/>
</dbReference>
<keyword evidence="9" id="KW-0902">Two-component regulatory system</keyword>
<dbReference type="PANTHER" id="PTHR43711:SF1">
    <property type="entry name" value="HISTIDINE KINASE 1"/>
    <property type="match status" value="1"/>
</dbReference>
<evidence type="ECO:0000256" key="1">
    <source>
        <dbReference type="ARBA" id="ARBA00000085"/>
    </source>
</evidence>
<dbReference type="SMART" id="SM00304">
    <property type="entry name" value="HAMP"/>
    <property type="match status" value="1"/>
</dbReference>
<dbReference type="Pfam" id="PF00672">
    <property type="entry name" value="HAMP"/>
    <property type="match status" value="1"/>
</dbReference>
<evidence type="ECO:0000313" key="14">
    <source>
        <dbReference type="EMBL" id="CAA9440275.1"/>
    </source>
</evidence>
<dbReference type="PRINTS" id="PR00344">
    <property type="entry name" value="BCTRLSENSOR"/>
</dbReference>
<evidence type="ECO:0000256" key="8">
    <source>
        <dbReference type="ARBA" id="ARBA00022989"/>
    </source>
</evidence>
<keyword evidence="6 10" id="KW-0812">Transmembrane</keyword>
<feature type="chain" id="PRO_5027044366" description="histidine kinase" evidence="11">
    <location>
        <begin position="27"/>
        <end position="415"/>
    </location>
</feature>
<evidence type="ECO:0000256" key="2">
    <source>
        <dbReference type="ARBA" id="ARBA00004236"/>
    </source>
</evidence>
<comment type="catalytic activity">
    <reaction evidence="1">
        <text>ATP + protein L-histidine = ADP + protein N-phospho-L-histidine.</text>
        <dbReference type="EC" id="2.7.13.3"/>
    </reaction>
</comment>
<name>A0A6J4QHT6_9ACTN</name>
<dbReference type="InterPro" id="IPR050736">
    <property type="entry name" value="Sensor_HK_Regulatory"/>
</dbReference>
<keyword evidence="8 10" id="KW-1133">Transmembrane helix</keyword>
<feature type="transmembrane region" description="Helical" evidence="10">
    <location>
        <begin position="103"/>
        <end position="126"/>
    </location>
</feature>
<dbReference type="CDD" id="cd00082">
    <property type="entry name" value="HisKA"/>
    <property type="match status" value="1"/>
</dbReference>
<evidence type="ECO:0000259" key="13">
    <source>
        <dbReference type="PROSITE" id="PS50885"/>
    </source>
</evidence>
<dbReference type="InterPro" id="IPR005467">
    <property type="entry name" value="His_kinase_dom"/>
</dbReference>
<dbReference type="EMBL" id="CADCVB010000156">
    <property type="protein sequence ID" value="CAA9440275.1"/>
    <property type="molecule type" value="Genomic_DNA"/>
</dbReference>
<dbReference type="InterPro" id="IPR036097">
    <property type="entry name" value="HisK_dim/P_sf"/>
</dbReference>
<dbReference type="Gene3D" id="6.10.340.10">
    <property type="match status" value="1"/>
</dbReference>
<dbReference type="SUPFAM" id="SSF158472">
    <property type="entry name" value="HAMP domain-like"/>
    <property type="match status" value="1"/>
</dbReference>
<dbReference type="AlphaFoldDB" id="A0A6J4QHT6"/>
<dbReference type="Pfam" id="PF02518">
    <property type="entry name" value="HATPase_c"/>
    <property type="match status" value="1"/>
</dbReference>
<dbReference type="CDD" id="cd06225">
    <property type="entry name" value="HAMP"/>
    <property type="match status" value="1"/>
</dbReference>
<evidence type="ECO:0000256" key="6">
    <source>
        <dbReference type="ARBA" id="ARBA00022692"/>
    </source>
</evidence>
<evidence type="ECO:0000256" key="4">
    <source>
        <dbReference type="ARBA" id="ARBA00022553"/>
    </source>
</evidence>
<dbReference type="InterPro" id="IPR004358">
    <property type="entry name" value="Sig_transdc_His_kin-like_C"/>
</dbReference>
<proteinExistence type="predicted"/>
<dbReference type="FunFam" id="3.30.565.10:FF:000006">
    <property type="entry name" value="Sensor histidine kinase WalK"/>
    <property type="match status" value="1"/>
</dbReference>
<dbReference type="PROSITE" id="PS50109">
    <property type="entry name" value="HIS_KIN"/>
    <property type="match status" value="1"/>
</dbReference>
<feature type="transmembrane region" description="Helical" evidence="10">
    <location>
        <begin position="74"/>
        <end position="97"/>
    </location>
</feature>
<keyword evidence="10" id="KW-0472">Membrane</keyword>
<dbReference type="Pfam" id="PF00512">
    <property type="entry name" value="HisKA"/>
    <property type="match status" value="1"/>
</dbReference>
<comment type="subcellular location">
    <subcellularLocation>
        <location evidence="2">Cell membrane</location>
    </subcellularLocation>
</comment>
<dbReference type="GO" id="GO:0000155">
    <property type="term" value="F:phosphorelay sensor kinase activity"/>
    <property type="evidence" value="ECO:0007669"/>
    <property type="project" value="InterPro"/>
</dbReference>
<feature type="signal peptide" evidence="11">
    <location>
        <begin position="1"/>
        <end position="26"/>
    </location>
</feature>
<sequence>MTNSVRTAGIALLFLAGALATTLAFAATVFGVPTGDVPRLTLVLVGVGGGLGLLALLLMWPTVLGRVGGVRGQLVGIGLICSLLLVGMVLAGSQAMFISGHDLSILLTMLLFATLLSVGFSLYGAAPIARRIWQLREGTAKLANGEFEREFSVDGHDEISQLSEDFNRMAVALKEAGVRERGLEQARRDLIAAVSHDLRTPLAAVLALVEAVADGVVPDRETEARYLSSARRELVNLGRLIDDLFELVQIDAGALRLNLEPASLRDLASDTLSSFQPQAKRKGVRLVGEVSEDVDPVLANLPKLQRVLQNLISNALRHTSTGGKISLRAEHRGGVVQVEVADTGGGIPSEELPHIFERSFQGKESRTLPPETGISPGAGLGLAISRALVEVHGSEIGVESEIGEGTRFYFTLRRA</sequence>
<dbReference type="InterPro" id="IPR003594">
    <property type="entry name" value="HATPase_dom"/>
</dbReference>
<dbReference type="InterPro" id="IPR003661">
    <property type="entry name" value="HisK_dim/P_dom"/>
</dbReference>
<feature type="transmembrane region" description="Helical" evidence="10">
    <location>
        <begin position="42"/>
        <end position="62"/>
    </location>
</feature>
<evidence type="ECO:0000256" key="9">
    <source>
        <dbReference type="ARBA" id="ARBA00023012"/>
    </source>
</evidence>
<gene>
    <name evidence="14" type="ORF">AVDCRST_MAG78-2365</name>
</gene>
<dbReference type="Gene3D" id="3.30.565.10">
    <property type="entry name" value="Histidine kinase-like ATPase, C-terminal domain"/>
    <property type="match status" value="1"/>
</dbReference>
<keyword evidence="4" id="KW-0597">Phosphoprotein</keyword>
<dbReference type="GO" id="GO:0005886">
    <property type="term" value="C:plasma membrane"/>
    <property type="evidence" value="ECO:0007669"/>
    <property type="project" value="UniProtKB-SubCell"/>
</dbReference>
<dbReference type="SUPFAM" id="SSF55874">
    <property type="entry name" value="ATPase domain of HSP90 chaperone/DNA topoisomerase II/histidine kinase"/>
    <property type="match status" value="1"/>
</dbReference>
<reference evidence="14" key="1">
    <citation type="submission" date="2020-02" db="EMBL/GenBank/DDBJ databases">
        <authorList>
            <person name="Meier V. D."/>
        </authorList>
    </citation>
    <scope>NUCLEOTIDE SEQUENCE</scope>
    <source>
        <strain evidence="14">AVDCRST_MAG78</strain>
    </source>
</reference>
<dbReference type="PROSITE" id="PS50885">
    <property type="entry name" value="HAMP"/>
    <property type="match status" value="1"/>
</dbReference>
<dbReference type="InterPro" id="IPR003660">
    <property type="entry name" value="HAMP_dom"/>
</dbReference>
<keyword evidence="5" id="KW-0808">Transferase</keyword>
<evidence type="ECO:0000256" key="10">
    <source>
        <dbReference type="SAM" id="Phobius"/>
    </source>
</evidence>
<feature type="domain" description="HAMP" evidence="13">
    <location>
        <begin position="126"/>
        <end position="178"/>
    </location>
</feature>
<dbReference type="Gene3D" id="1.10.287.130">
    <property type="match status" value="1"/>
</dbReference>
<evidence type="ECO:0000256" key="7">
    <source>
        <dbReference type="ARBA" id="ARBA00022777"/>
    </source>
</evidence>
<dbReference type="InterPro" id="IPR036890">
    <property type="entry name" value="HATPase_C_sf"/>
</dbReference>
<evidence type="ECO:0000256" key="5">
    <source>
        <dbReference type="ARBA" id="ARBA00022679"/>
    </source>
</evidence>
<feature type="domain" description="Histidine kinase" evidence="12">
    <location>
        <begin position="193"/>
        <end position="415"/>
    </location>
</feature>
<evidence type="ECO:0000259" key="12">
    <source>
        <dbReference type="PROSITE" id="PS50109"/>
    </source>
</evidence>
<dbReference type="SMART" id="SM00388">
    <property type="entry name" value="HisKA"/>
    <property type="match status" value="1"/>
</dbReference>